<evidence type="ECO:0000313" key="2">
    <source>
        <dbReference type="Proteomes" id="UP000265520"/>
    </source>
</evidence>
<comment type="caution">
    <text evidence="1">The sequence shown here is derived from an EMBL/GenBank/DDBJ whole genome shotgun (WGS) entry which is preliminary data.</text>
</comment>
<reference evidence="1 2" key="1">
    <citation type="journal article" date="2018" name="Front. Plant Sci.">
        <title>Red Clover (Trifolium pratense) and Zigzag Clover (T. medium) - A Picture of Genomic Similarities and Differences.</title>
        <authorList>
            <person name="Dluhosova J."/>
            <person name="Istvanek J."/>
            <person name="Nedelnik J."/>
            <person name="Repkova J."/>
        </authorList>
    </citation>
    <scope>NUCLEOTIDE SEQUENCE [LARGE SCALE GENOMIC DNA]</scope>
    <source>
        <strain evidence="2">cv. 10/8</strain>
        <tissue evidence="1">Leaf</tissue>
    </source>
</reference>
<keyword evidence="2" id="KW-1185">Reference proteome</keyword>
<protein>
    <submittedName>
        <fullName evidence="1">Uncharacterized protein</fullName>
    </submittedName>
</protein>
<accession>A0A392PBS4</accession>
<sequence>MKREKELENEELRQQELEEAWIHQMSYDQIPYRPIPNRTREFQKQRQCQEDEEGQVRDEGSYLHPLLMVLQNYNRSSSLSAFKHFRDWQNDINFDHDPSCYSKILSILGEDSKWLYMNLILETAIPAGLDLEKLFAFIVYIYDVQNGYTQHSVSKVIMHSLLDLITTRKLPYTNGS</sequence>
<proteinExistence type="predicted"/>
<organism evidence="1 2">
    <name type="scientific">Trifolium medium</name>
    <dbReference type="NCBI Taxonomy" id="97028"/>
    <lineage>
        <taxon>Eukaryota</taxon>
        <taxon>Viridiplantae</taxon>
        <taxon>Streptophyta</taxon>
        <taxon>Embryophyta</taxon>
        <taxon>Tracheophyta</taxon>
        <taxon>Spermatophyta</taxon>
        <taxon>Magnoliopsida</taxon>
        <taxon>eudicotyledons</taxon>
        <taxon>Gunneridae</taxon>
        <taxon>Pentapetalae</taxon>
        <taxon>rosids</taxon>
        <taxon>fabids</taxon>
        <taxon>Fabales</taxon>
        <taxon>Fabaceae</taxon>
        <taxon>Papilionoideae</taxon>
        <taxon>50 kb inversion clade</taxon>
        <taxon>NPAAA clade</taxon>
        <taxon>Hologalegina</taxon>
        <taxon>IRL clade</taxon>
        <taxon>Trifolieae</taxon>
        <taxon>Trifolium</taxon>
    </lineage>
</organism>
<evidence type="ECO:0000313" key="1">
    <source>
        <dbReference type="EMBL" id="MCI09548.1"/>
    </source>
</evidence>
<dbReference type="AlphaFoldDB" id="A0A392PBS4"/>
<name>A0A392PBS4_9FABA</name>
<dbReference type="EMBL" id="LXQA010073060">
    <property type="protein sequence ID" value="MCI09548.1"/>
    <property type="molecule type" value="Genomic_DNA"/>
</dbReference>
<dbReference type="Proteomes" id="UP000265520">
    <property type="component" value="Unassembled WGS sequence"/>
</dbReference>